<dbReference type="SUPFAM" id="SSF101238">
    <property type="entry name" value="XPC-binding domain"/>
    <property type="match status" value="1"/>
</dbReference>
<dbReference type="InterPro" id="IPR006636">
    <property type="entry name" value="STI1_HS-bd"/>
</dbReference>
<comment type="similarity">
    <text evidence="5">Belongs to the RAD23 family.</text>
</comment>
<organism evidence="9">
    <name type="scientific">Hirondellea gigas</name>
    <dbReference type="NCBI Taxonomy" id="1518452"/>
    <lineage>
        <taxon>Eukaryota</taxon>
        <taxon>Metazoa</taxon>
        <taxon>Ecdysozoa</taxon>
        <taxon>Arthropoda</taxon>
        <taxon>Crustacea</taxon>
        <taxon>Multicrustacea</taxon>
        <taxon>Malacostraca</taxon>
        <taxon>Eumalacostraca</taxon>
        <taxon>Peracarida</taxon>
        <taxon>Amphipoda</taxon>
        <taxon>Amphilochidea</taxon>
        <taxon>Lysianassida</taxon>
        <taxon>Lysianassidira</taxon>
        <taxon>Lysianassoidea</taxon>
        <taxon>Lysianassidae</taxon>
        <taxon>Hirondellea</taxon>
    </lineage>
</organism>
<dbReference type="GO" id="GO:0031593">
    <property type="term" value="F:polyubiquitin modification-dependent protein binding"/>
    <property type="evidence" value="ECO:0007669"/>
    <property type="project" value="UniProtKB-UniRule"/>
</dbReference>
<dbReference type="SMART" id="SM00165">
    <property type="entry name" value="UBA"/>
    <property type="match status" value="2"/>
</dbReference>
<dbReference type="InterPro" id="IPR015940">
    <property type="entry name" value="UBA"/>
</dbReference>
<dbReference type="Pfam" id="PF00240">
    <property type="entry name" value="ubiquitin"/>
    <property type="match status" value="1"/>
</dbReference>
<dbReference type="SUPFAM" id="SSF54236">
    <property type="entry name" value="Ubiquitin-like"/>
    <property type="match status" value="1"/>
</dbReference>
<evidence type="ECO:0000256" key="3">
    <source>
        <dbReference type="ARBA" id="ARBA00023204"/>
    </source>
</evidence>
<dbReference type="GO" id="GO:0043130">
    <property type="term" value="F:ubiquitin binding"/>
    <property type="evidence" value="ECO:0007669"/>
    <property type="project" value="UniProtKB-UniRule"/>
</dbReference>
<dbReference type="PROSITE" id="PS50053">
    <property type="entry name" value="UBIQUITIN_2"/>
    <property type="match status" value="1"/>
</dbReference>
<dbReference type="InterPro" id="IPR029071">
    <property type="entry name" value="Ubiquitin-like_domsf"/>
</dbReference>
<evidence type="ECO:0000259" key="7">
    <source>
        <dbReference type="PROSITE" id="PS50030"/>
    </source>
</evidence>
<dbReference type="SUPFAM" id="SSF46934">
    <property type="entry name" value="UBA-like"/>
    <property type="match status" value="2"/>
</dbReference>
<dbReference type="NCBIfam" id="TIGR00601">
    <property type="entry name" value="rad23"/>
    <property type="match status" value="1"/>
</dbReference>
<feature type="compositionally biased region" description="Pro residues" evidence="6">
    <location>
        <begin position="80"/>
        <end position="89"/>
    </location>
</feature>
<dbReference type="SMART" id="SM00213">
    <property type="entry name" value="UBQ"/>
    <property type="match status" value="1"/>
</dbReference>
<dbReference type="AlphaFoldDB" id="A0A6A7FNN2"/>
<dbReference type="GO" id="GO:0005829">
    <property type="term" value="C:cytosol"/>
    <property type="evidence" value="ECO:0007669"/>
    <property type="project" value="TreeGrafter"/>
</dbReference>
<keyword evidence="3 5" id="KW-0234">DNA repair</keyword>
<feature type="domain" description="Ubiquitin-like" evidence="8">
    <location>
        <begin position="2"/>
        <end position="79"/>
    </location>
</feature>
<dbReference type="InterPro" id="IPR004806">
    <property type="entry name" value="Rad23"/>
</dbReference>
<accession>A0A6A7FNN2</accession>
<keyword evidence="1" id="KW-0677">Repeat</keyword>
<name>A0A6A7FNN2_9CRUS</name>
<protein>
    <recommendedName>
        <fullName evidence="5">UV excision repair protein RAD23</fullName>
    </recommendedName>
</protein>
<comment type="subcellular location">
    <subcellularLocation>
        <location evidence="5">Nucleus</location>
    </subcellularLocation>
    <subcellularLocation>
        <location evidence="5">Cytoplasm</location>
    </subcellularLocation>
</comment>
<feature type="region of interest" description="Disordered" evidence="6">
    <location>
        <begin position="261"/>
        <end position="289"/>
    </location>
</feature>
<feature type="compositionally biased region" description="Low complexity" evidence="6">
    <location>
        <begin position="90"/>
        <end position="163"/>
    </location>
</feature>
<evidence type="ECO:0000256" key="5">
    <source>
        <dbReference type="RuleBase" id="RU367049"/>
    </source>
</evidence>
<dbReference type="InterPro" id="IPR015360">
    <property type="entry name" value="XPC-bd"/>
</dbReference>
<dbReference type="Gene3D" id="1.10.8.10">
    <property type="entry name" value="DNA helicase RuvA subunit, C-terminal domain"/>
    <property type="match status" value="2"/>
</dbReference>
<keyword evidence="5" id="KW-0963">Cytoplasm</keyword>
<dbReference type="InterPro" id="IPR009060">
    <property type="entry name" value="UBA-like_sf"/>
</dbReference>
<dbReference type="PRINTS" id="PR01839">
    <property type="entry name" value="RAD23PROTEIN"/>
</dbReference>
<feature type="region of interest" description="Disordered" evidence="6">
    <location>
        <begin position="342"/>
        <end position="371"/>
    </location>
</feature>
<evidence type="ECO:0000313" key="9">
    <source>
        <dbReference type="EMBL" id="LAC20196.1"/>
    </source>
</evidence>
<dbReference type="GO" id="GO:0003684">
    <property type="term" value="F:damaged DNA binding"/>
    <property type="evidence" value="ECO:0007669"/>
    <property type="project" value="UniProtKB-UniRule"/>
</dbReference>
<dbReference type="InterPro" id="IPR000626">
    <property type="entry name" value="Ubiquitin-like_dom"/>
</dbReference>
<feature type="compositionally biased region" description="Gly residues" evidence="6">
    <location>
        <begin position="350"/>
        <end position="370"/>
    </location>
</feature>
<keyword evidence="4 5" id="KW-0539">Nucleus</keyword>
<feature type="domain" description="UBA" evidence="7">
    <location>
        <begin position="379"/>
        <end position="420"/>
    </location>
</feature>
<dbReference type="Gene3D" id="3.10.20.90">
    <property type="entry name" value="Phosphatidylinositol 3-kinase Catalytic Subunit, Chain A, domain 1"/>
    <property type="match status" value="1"/>
</dbReference>
<keyword evidence="2 5" id="KW-0227">DNA damage</keyword>
<proteinExistence type="evidence at transcript level"/>
<evidence type="ECO:0000259" key="8">
    <source>
        <dbReference type="PROSITE" id="PS50053"/>
    </source>
</evidence>
<evidence type="ECO:0000256" key="1">
    <source>
        <dbReference type="ARBA" id="ARBA00022737"/>
    </source>
</evidence>
<dbReference type="Pfam" id="PF09280">
    <property type="entry name" value="XPC-binding"/>
    <property type="match status" value="1"/>
</dbReference>
<dbReference type="GO" id="GO:0005654">
    <property type="term" value="C:nucleoplasm"/>
    <property type="evidence" value="ECO:0007669"/>
    <property type="project" value="TreeGrafter"/>
</dbReference>
<sequence>MVLLTLKNLQQQTFQVEIDVTASVKELKEKIEKDRGKDYPAIGQKLIYAGKILQDDNKLESYSMDVNKFLVIMVTKPKTSSPPPEPTAPPASTTAQSSSAAEAMDTTPATTSSTTTTASTDSSSSTTTTTTATGSSSTTDTTTTTSSSTTTTAASTEESDAGAAAVTAESLLVMGDEFNKMVENIMEMGYERRMVERALQASFNNPYTAVQYLVDGIPDNLGDTEPAVGGGGVVPAAEQGAGDDTAAGDMAGVLAAAAALSGEGGGDSSGNNTSGGNTAGGGGDDPLAFLRNQPQFVQMTQMMRTNPQLLDAFLQQIRTTNPSLLRAIQENQQAFISMINAPQTGSDSNTGGGAAPGSGGGGGGGGGGGRATTTIMLTQQDRDAIDRLRALGNFPEELVVQAYFACEKNENLAAEFLFSQAWD</sequence>
<dbReference type="SMART" id="SM00727">
    <property type="entry name" value="STI1"/>
    <property type="match status" value="1"/>
</dbReference>
<feature type="domain" description="UBA" evidence="7">
    <location>
        <begin position="174"/>
        <end position="216"/>
    </location>
</feature>
<dbReference type="GO" id="GO:0006289">
    <property type="term" value="P:nucleotide-excision repair"/>
    <property type="evidence" value="ECO:0007669"/>
    <property type="project" value="UniProtKB-UniRule"/>
</dbReference>
<reference evidence="9" key="1">
    <citation type="submission" date="2017-11" db="EMBL/GenBank/DDBJ databases">
        <title>The sensing device of the deep-sea amphipod.</title>
        <authorList>
            <person name="Kobayashi H."/>
            <person name="Nagahama T."/>
            <person name="Arai W."/>
            <person name="Sasagawa Y."/>
            <person name="Umeda M."/>
            <person name="Hayashi T."/>
            <person name="Nikaido I."/>
            <person name="Watanabe H."/>
            <person name="Oguri K."/>
            <person name="Kitazato H."/>
            <person name="Fujioka K."/>
            <person name="Kido Y."/>
            <person name="Takami H."/>
        </authorList>
    </citation>
    <scope>NUCLEOTIDE SEQUENCE</scope>
    <source>
        <tissue evidence="9">Whole body</tissue>
    </source>
</reference>
<dbReference type="GO" id="GO:0043161">
    <property type="term" value="P:proteasome-mediated ubiquitin-dependent protein catabolic process"/>
    <property type="evidence" value="ECO:0007669"/>
    <property type="project" value="UniProtKB-UniRule"/>
</dbReference>
<evidence type="ECO:0000256" key="4">
    <source>
        <dbReference type="ARBA" id="ARBA00023242"/>
    </source>
</evidence>
<dbReference type="FunFam" id="1.10.8.10:FF:000003">
    <property type="entry name" value="UV excision repair protein RAD23 homolog"/>
    <property type="match status" value="1"/>
</dbReference>
<dbReference type="FunFam" id="3.10.20.90:FF:000254">
    <property type="entry name" value="UV excision repair protein Rad23"/>
    <property type="match status" value="1"/>
</dbReference>
<evidence type="ECO:0000256" key="2">
    <source>
        <dbReference type="ARBA" id="ARBA00022763"/>
    </source>
</evidence>
<dbReference type="PANTHER" id="PTHR10621:SF0">
    <property type="entry name" value="UV EXCISION REPAIR PROTEIN RAD23"/>
    <property type="match status" value="1"/>
</dbReference>
<dbReference type="EMBL" id="IACT01000817">
    <property type="protein sequence ID" value="LAC20196.1"/>
    <property type="molecule type" value="mRNA"/>
</dbReference>
<evidence type="ECO:0000256" key="6">
    <source>
        <dbReference type="SAM" id="MobiDB-lite"/>
    </source>
</evidence>
<dbReference type="CDD" id="cd01805">
    <property type="entry name" value="Ubl_Rad23"/>
    <property type="match status" value="1"/>
</dbReference>
<dbReference type="CDD" id="cd14380">
    <property type="entry name" value="UBA2_Rad23"/>
    <property type="match status" value="1"/>
</dbReference>
<comment type="function">
    <text evidence="5">Multiubiquitin chain receptor involved in modulation of proteasomal degradation. Involved in nucleotide excision repair.</text>
</comment>
<dbReference type="PANTHER" id="PTHR10621">
    <property type="entry name" value="UV EXCISION REPAIR PROTEIN RAD23"/>
    <property type="match status" value="1"/>
</dbReference>
<feature type="region of interest" description="Disordered" evidence="6">
    <location>
        <begin position="77"/>
        <end position="163"/>
    </location>
</feature>
<dbReference type="GO" id="GO:0070628">
    <property type="term" value="F:proteasome binding"/>
    <property type="evidence" value="ECO:0007669"/>
    <property type="project" value="TreeGrafter"/>
</dbReference>
<dbReference type="PROSITE" id="PS50030">
    <property type="entry name" value="UBA"/>
    <property type="match status" value="2"/>
</dbReference>
<dbReference type="FunFam" id="1.10.10.540:FF:000001">
    <property type="entry name" value="UV excision repair protein RAD23 B"/>
    <property type="match status" value="1"/>
</dbReference>
<dbReference type="InterPro" id="IPR036353">
    <property type="entry name" value="XPC-bd_sf"/>
</dbReference>
<dbReference type="Pfam" id="PF00627">
    <property type="entry name" value="UBA"/>
    <property type="match status" value="2"/>
</dbReference>
<dbReference type="FunFam" id="1.10.8.10:FF:000002">
    <property type="entry name" value="UV excision repair protein RAD23 homolog"/>
    <property type="match status" value="1"/>
</dbReference>
<dbReference type="Gene3D" id="1.10.10.540">
    <property type="entry name" value="XPC-binding domain"/>
    <property type="match status" value="1"/>
</dbReference>